<dbReference type="AlphaFoldDB" id="D3HT36"/>
<name>D3HT36_LEGLN</name>
<evidence type="ECO:0000313" key="2">
    <source>
        <dbReference type="Proteomes" id="UP000001060"/>
    </source>
</evidence>
<dbReference type="EMBL" id="FN650140">
    <property type="protein sequence ID" value="CBJ12078.1"/>
    <property type="molecule type" value="Genomic_DNA"/>
</dbReference>
<reference evidence="1 2" key="1">
    <citation type="journal article" date="2010" name="PLoS Genet.">
        <title>Analysis of the Legionella longbeachae genome and transcriptome uncovers unique strategies to cause Legionnaires' disease.</title>
        <authorList>
            <person name="Cazalet C."/>
            <person name="Gomez-Valero L."/>
            <person name="Rusniok C."/>
            <person name="Lomma M."/>
            <person name="Dervins-Ravault D."/>
            <person name="Newton H."/>
            <person name="Sansom F."/>
            <person name="Jarraud S."/>
            <person name="Zidane N."/>
            <person name="Ma L."/>
            <person name="Bouchier C."/>
            <person name="Etienne J."/>
            <person name="Hartland E."/>
            <person name="Buchrieser C."/>
        </authorList>
    </citation>
    <scope>NUCLEOTIDE SEQUENCE [LARGE SCALE GENOMIC DNA]</scope>
    <source>
        <strain evidence="1 2">NSW150</strain>
    </source>
</reference>
<dbReference type="KEGG" id="llo:LLO_4037"/>
<organism evidence="1 2">
    <name type="scientific">Legionella longbeachae serogroup 1 (strain NSW150)</name>
    <dbReference type="NCBI Taxonomy" id="661367"/>
    <lineage>
        <taxon>Bacteria</taxon>
        <taxon>Pseudomonadati</taxon>
        <taxon>Pseudomonadota</taxon>
        <taxon>Gammaproteobacteria</taxon>
        <taxon>Legionellales</taxon>
        <taxon>Legionellaceae</taxon>
        <taxon>Legionella</taxon>
    </lineage>
</organism>
<proteinExistence type="predicted"/>
<gene>
    <name evidence="1" type="ordered locus">LLO_4037</name>
</gene>
<dbReference type="Proteomes" id="UP000001060">
    <property type="component" value="Chromosome"/>
</dbReference>
<keyword evidence="2" id="KW-1185">Reference proteome</keyword>
<evidence type="ECO:0000313" key="1">
    <source>
        <dbReference type="EMBL" id="CBJ12078.1"/>
    </source>
</evidence>
<accession>D3HT36</accession>
<sequence>MMKIKLTDCFKKIFLNLIYFLKLTHKTFSLLTALRLLFSVATFNTWLIRM</sequence>
<protein>
    <submittedName>
        <fullName evidence="1">Uncharacterized protein</fullName>
    </submittedName>
</protein>
<dbReference type="HOGENOM" id="CLU_3119304_0_0_6"/>